<accession>G0QJ64</accession>
<dbReference type="AlphaFoldDB" id="G0QJ64"/>
<dbReference type="OrthoDB" id="285127at2759"/>
<sequence length="116" mass="14029">MEINDLRQQYTNKMRIDLSNEFIKLENGQLNHKYFLCKRGQYWRVGNWNQINLQFFNEKANEIELELRCCILLSINDLSDYQGQKLSEDEILQQQKINLQKGKQENKLKDNIYNKI</sequence>
<dbReference type="Proteomes" id="UP000008983">
    <property type="component" value="Unassembled WGS sequence"/>
</dbReference>
<evidence type="ECO:0000313" key="2">
    <source>
        <dbReference type="Proteomes" id="UP000008983"/>
    </source>
</evidence>
<reference evidence="1 2" key="1">
    <citation type="submission" date="2011-07" db="EMBL/GenBank/DDBJ databases">
        <authorList>
            <person name="Coyne R."/>
            <person name="Brami D."/>
            <person name="Johnson J."/>
            <person name="Hostetler J."/>
            <person name="Hannick L."/>
            <person name="Clark T."/>
            <person name="Cassidy-Hanley D."/>
            <person name="Inman J."/>
        </authorList>
    </citation>
    <scope>NUCLEOTIDE SEQUENCE [LARGE SCALE GENOMIC DNA]</scope>
    <source>
        <strain evidence="1 2">G5</strain>
    </source>
</reference>
<proteinExistence type="predicted"/>
<dbReference type="GeneID" id="14910942"/>
<dbReference type="STRING" id="857967.G0QJ64"/>
<protein>
    <submittedName>
        <fullName evidence="1">Uncharacterized protein</fullName>
    </submittedName>
</protein>
<dbReference type="EMBL" id="GL983050">
    <property type="protein sequence ID" value="EGR34745.1"/>
    <property type="molecule type" value="Genomic_DNA"/>
</dbReference>
<dbReference type="InParanoid" id="G0QJ64"/>
<organism evidence="1 2">
    <name type="scientific">Ichthyophthirius multifiliis</name>
    <name type="common">White spot disease agent</name>
    <name type="synonym">Ich</name>
    <dbReference type="NCBI Taxonomy" id="5932"/>
    <lineage>
        <taxon>Eukaryota</taxon>
        <taxon>Sar</taxon>
        <taxon>Alveolata</taxon>
        <taxon>Ciliophora</taxon>
        <taxon>Intramacronucleata</taxon>
        <taxon>Oligohymenophorea</taxon>
        <taxon>Hymenostomatida</taxon>
        <taxon>Ophryoglenina</taxon>
        <taxon>Ichthyophthirius</taxon>
    </lineage>
</organism>
<dbReference type="OMA" id="KIGVGNW"/>
<keyword evidence="2" id="KW-1185">Reference proteome</keyword>
<dbReference type="RefSeq" id="XP_004040049.1">
    <property type="nucleotide sequence ID" value="XM_004040001.1"/>
</dbReference>
<dbReference type="eggNOG" id="ENOG502T933">
    <property type="taxonomic scope" value="Eukaryota"/>
</dbReference>
<evidence type="ECO:0000313" key="1">
    <source>
        <dbReference type="EMBL" id="EGR34745.1"/>
    </source>
</evidence>
<name>G0QJ64_ICHMU</name>
<gene>
    <name evidence="1" type="ORF">IMG5_002780</name>
</gene>